<dbReference type="EMBL" id="JBFOLJ010000014">
    <property type="protein sequence ID" value="KAL2479079.1"/>
    <property type="molecule type" value="Genomic_DNA"/>
</dbReference>
<feature type="region of interest" description="Disordered" evidence="1">
    <location>
        <begin position="25"/>
        <end position="45"/>
    </location>
</feature>
<dbReference type="Proteomes" id="UP001604277">
    <property type="component" value="Unassembled WGS sequence"/>
</dbReference>
<reference evidence="3" key="1">
    <citation type="submission" date="2024-07" db="EMBL/GenBank/DDBJ databases">
        <title>Two chromosome-level genome assemblies of Korean endemic species Abeliophyllum distichum and Forsythia ovata (Oleaceae).</title>
        <authorList>
            <person name="Jang H."/>
        </authorList>
    </citation>
    <scope>NUCLEOTIDE SEQUENCE [LARGE SCALE GENOMIC DNA]</scope>
</reference>
<dbReference type="PANTHER" id="PTHR34539">
    <property type="entry name" value="T6J4.11 PROTEIN"/>
    <property type="match status" value="1"/>
</dbReference>
<protein>
    <submittedName>
        <fullName evidence="2">Uncharacterized protein</fullName>
    </submittedName>
</protein>
<sequence length="206" mass="22611">MEEHGMEAATARKRVRVDSELSCISPDSKRVNSDKGVESSEVELDSPEAKQILDILDDLDSVMGREEVIEDLDSVIRSFEEELHPNNTSSSPEVIQLLSDAAGESQPDLGYLLEASDDELGLPPTIPNFQEEEANTEPVDLPVAAHPDSVKLGNTIGLEDELATYDSFELGLGDGNNCNYFDTVDGFFDYSEPTDFSWRPESLPAL</sequence>
<evidence type="ECO:0000313" key="3">
    <source>
        <dbReference type="Proteomes" id="UP001604277"/>
    </source>
</evidence>
<evidence type="ECO:0000313" key="2">
    <source>
        <dbReference type="EMBL" id="KAL2479079.1"/>
    </source>
</evidence>
<organism evidence="2 3">
    <name type="scientific">Forsythia ovata</name>
    <dbReference type="NCBI Taxonomy" id="205694"/>
    <lineage>
        <taxon>Eukaryota</taxon>
        <taxon>Viridiplantae</taxon>
        <taxon>Streptophyta</taxon>
        <taxon>Embryophyta</taxon>
        <taxon>Tracheophyta</taxon>
        <taxon>Spermatophyta</taxon>
        <taxon>Magnoliopsida</taxon>
        <taxon>eudicotyledons</taxon>
        <taxon>Gunneridae</taxon>
        <taxon>Pentapetalae</taxon>
        <taxon>asterids</taxon>
        <taxon>lamiids</taxon>
        <taxon>Lamiales</taxon>
        <taxon>Oleaceae</taxon>
        <taxon>Forsythieae</taxon>
        <taxon>Forsythia</taxon>
    </lineage>
</organism>
<name>A0ABD1QVW6_9LAMI</name>
<evidence type="ECO:0000256" key="1">
    <source>
        <dbReference type="SAM" id="MobiDB-lite"/>
    </source>
</evidence>
<keyword evidence="3" id="KW-1185">Reference proteome</keyword>
<dbReference type="AlphaFoldDB" id="A0ABD1QVW6"/>
<proteinExistence type="predicted"/>
<accession>A0ABD1QVW6</accession>
<feature type="compositionally biased region" description="Basic and acidic residues" evidence="1">
    <location>
        <begin position="27"/>
        <end position="38"/>
    </location>
</feature>
<comment type="caution">
    <text evidence="2">The sequence shown here is derived from an EMBL/GenBank/DDBJ whole genome shotgun (WGS) entry which is preliminary data.</text>
</comment>
<gene>
    <name evidence="2" type="ORF">Fot_48093</name>
</gene>
<dbReference type="PANTHER" id="PTHR34539:SF15">
    <property type="match status" value="1"/>
</dbReference>